<protein>
    <submittedName>
        <fullName evidence="1">Acyltransferase family-domain-containing protein</fullName>
    </submittedName>
</protein>
<gene>
    <name evidence="1" type="ORF">F4820DRAFT_396793</name>
</gene>
<organism evidence="1 2">
    <name type="scientific">Hypoxylon rubiginosum</name>
    <dbReference type="NCBI Taxonomy" id="110542"/>
    <lineage>
        <taxon>Eukaryota</taxon>
        <taxon>Fungi</taxon>
        <taxon>Dikarya</taxon>
        <taxon>Ascomycota</taxon>
        <taxon>Pezizomycotina</taxon>
        <taxon>Sordariomycetes</taxon>
        <taxon>Xylariomycetidae</taxon>
        <taxon>Xylariales</taxon>
        <taxon>Hypoxylaceae</taxon>
        <taxon>Hypoxylon</taxon>
    </lineage>
</organism>
<accession>A0ACB9YUF9</accession>
<dbReference type="Proteomes" id="UP001497700">
    <property type="component" value="Unassembled WGS sequence"/>
</dbReference>
<proteinExistence type="predicted"/>
<evidence type="ECO:0000313" key="1">
    <source>
        <dbReference type="EMBL" id="KAI4862842.1"/>
    </source>
</evidence>
<sequence>MSNQLKGILDVGEWEGIKPSWKPAPPGRSAGRRLSRLKILIRPFEVTLAKLVPSTTMGERGSVRPTAYLDGLRGFASLLVYWHHHQLWAHSATHQNEIFEDSFGYDDKYHLAAFHGIRTFFTGGHYAVSTFFVISGYVLSAKPLSLIQEQEYVRLGDNVASALFRRWLRLYLPLIAVTFLYMTSWHAFGLWAVNANPKGSWRDELQSWYFELKNFSFIYNLGGEPWPSYHYHAWSIQMEFKGSIIIYTCLLAFSRLTKNARLWCQLVLMFYFMYIADGWFAAMFMSGMLLCDLDLLSARRELPRALEKLWSPKGFIFYHILAVSIYLGGVPSVNADINRIRHSRGWYYLSYLKPQAVFDYKWFYLFWAATLLVGSTPRIPWLKRFFETRFCQFLGRISFSLYLVHGPILWTLGDRLYTATGWYGEAESVHLSRWVNRFPLPKTGPLGLELSFLAPHIILLPLTIYSAEVITRLIDQPSVRFAQWLYRNLSPRPERCGGE</sequence>
<keyword evidence="1" id="KW-0012">Acyltransferase</keyword>
<reference evidence="1 2" key="1">
    <citation type="journal article" date="2022" name="New Phytol.">
        <title>Ecological generalism drives hyperdiversity of secondary metabolite gene clusters in xylarialean endophytes.</title>
        <authorList>
            <person name="Franco M.E.E."/>
            <person name="Wisecaver J.H."/>
            <person name="Arnold A.E."/>
            <person name="Ju Y.M."/>
            <person name="Slot J.C."/>
            <person name="Ahrendt S."/>
            <person name="Moore L.P."/>
            <person name="Eastman K.E."/>
            <person name="Scott K."/>
            <person name="Konkel Z."/>
            <person name="Mondo S.J."/>
            <person name="Kuo A."/>
            <person name="Hayes R.D."/>
            <person name="Haridas S."/>
            <person name="Andreopoulos B."/>
            <person name="Riley R."/>
            <person name="LaButti K."/>
            <person name="Pangilinan J."/>
            <person name="Lipzen A."/>
            <person name="Amirebrahimi M."/>
            <person name="Yan J."/>
            <person name="Adam C."/>
            <person name="Keymanesh K."/>
            <person name="Ng V."/>
            <person name="Louie K."/>
            <person name="Northen T."/>
            <person name="Drula E."/>
            <person name="Henrissat B."/>
            <person name="Hsieh H.M."/>
            <person name="Youens-Clark K."/>
            <person name="Lutzoni F."/>
            <person name="Miadlikowska J."/>
            <person name="Eastwood D.C."/>
            <person name="Hamelin R.C."/>
            <person name="Grigoriev I.V."/>
            <person name="U'Ren J.M."/>
        </authorList>
    </citation>
    <scope>NUCLEOTIDE SEQUENCE [LARGE SCALE GENOMIC DNA]</scope>
    <source>
        <strain evidence="1 2">CBS 119005</strain>
    </source>
</reference>
<name>A0ACB9YUF9_9PEZI</name>
<dbReference type="EMBL" id="MU393517">
    <property type="protein sequence ID" value="KAI4862842.1"/>
    <property type="molecule type" value="Genomic_DNA"/>
</dbReference>
<evidence type="ECO:0000313" key="2">
    <source>
        <dbReference type="Proteomes" id="UP001497700"/>
    </source>
</evidence>
<comment type="caution">
    <text evidence="1">The sequence shown here is derived from an EMBL/GenBank/DDBJ whole genome shotgun (WGS) entry which is preliminary data.</text>
</comment>
<keyword evidence="2" id="KW-1185">Reference proteome</keyword>
<keyword evidence="1" id="KW-0808">Transferase</keyword>